<evidence type="ECO:0000313" key="4">
    <source>
        <dbReference type="Proteomes" id="UP001283341"/>
    </source>
</evidence>
<feature type="region of interest" description="Disordered" evidence="1">
    <location>
        <begin position="569"/>
        <end position="604"/>
    </location>
</feature>
<feature type="domain" description="C2" evidence="2">
    <location>
        <begin position="99"/>
        <end position="229"/>
    </location>
</feature>
<dbReference type="Proteomes" id="UP001283341">
    <property type="component" value="Unassembled WGS sequence"/>
</dbReference>
<proteinExistence type="predicted"/>
<organism evidence="3 4">
    <name type="scientific">Apodospora peruviana</name>
    <dbReference type="NCBI Taxonomy" id="516989"/>
    <lineage>
        <taxon>Eukaryota</taxon>
        <taxon>Fungi</taxon>
        <taxon>Dikarya</taxon>
        <taxon>Ascomycota</taxon>
        <taxon>Pezizomycotina</taxon>
        <taxon>Sordariomycetes</taxon>
        <taxon>Sordariomycetidae</taxon>
        <taxon>Sordariales</taxon>
        <taxon>Lasiosphaeriaceae</taxon>
        <taxon>Apodospora</taxon>
    </lineage>
</organism>
<dbReference type="SUPFAM" id="SSF49562">
    <property type="entry name" value="C2 domain (Calcium/lipid-binding domain, CaLB)"/>
    <property type="match status" value="1"/>
</dbReference>
<dbReference type="PANTHER" id="PTHR47800:SF5">
    <property type="entry name" value="FER-1-LIKE PROTEIN 6"/>
    <property type="match status" value="1"/>
</dbReference>
<keyword evidence="4" id="KW-1185">Reference proteome</keyword>
<accession>A0AAE0IC35</accession>
<feature type="region of interest" description="Disordered" evidence="1">
    <location>
        <begin position="618"/>
        <end position="659"/>
    </location>
</feature>
<dbReference type="AlphaFoldDB" id="A0AAE0IC35"/>
<dbReference type="InterPro" id="IPR035892">
    <property type="entry name" value="C2_domain_sf"/>
</dbReference>
<dbReference type="Gene3D" id="2.60.40.150">
    <property type="entry name" value="C2 domain"/>
    <property type="match status" value="1"/>
</dbReference>
<evidence type="ECO:0000313" key="3">
    <source>
        <dbReference type="EMBL" id="KAK3321957.1"/>
    </source>
</evidence>
<sequence length="659" mass="73051">MSTEPDAAVDARANQNAVPPVATDGPRPKSPDAPQPSTENPASAPDGGPKVDGTEQEKPQPNGNRQEIEELGAKGPRPTKTSDLREKFADKKHQLTNKTKPAGGYDPIPLPDAPQGYTVKFIFHRATNLPVADMHTHAADPFLQATLTADVPKRHNEDPLLIHRTPTIRKTTEPEWENEWIVANVPASGFTLKCRLYDEDWPDHDDRLGNVTIRVPHVDENWEGIGAAGPDGEVFEVKKRSGSKRAYFLRAVAKVINKNVSMTPLLYISMEVLGKSDPPHAQMYTVGPTTFVKHFSPMIGRLTGIKVNKDEEEDATSSTHAQDNQLKKYDFQANEIQLSGPVPPKLYHRYVEFRPIIRLMFASRGITGHILNKVLHKQHKRIYNYDSSTEYGSFEACSEQASLQFLKMAHFDEGGRVFTYVLTLDGLMRFTETGREFGIDLLSKHTMHSDVATYIACSGEFFIRRLAHADAAEDLEPREPTHPSQELPGGPPHSPPPRDPRHYQLIIDNDSGTYRPDKSTLPELKVFLERNFPGLGIVVMHWENEELQKLKKAQHEVKKKEGPRVKMVLNRSPTGSSFSSDDESRLGDLVQSPDEDPPLRSKKERMFDVLQDPMSLREYIPHGAVGGGGGGGGGETSDKGKSKDLTAGGMDGGQKAVTA</sequence>
<dbReference type="Pfam" id="PF00168">
    <property type="entry name" value="C2"/>
    <property type="match status" value="1"/>
</dbReference>
<dbReference type="EMBL" id="JAUEDM010000003">
    <property type="protein sequence ID" value="KAK3321957.1"/>
    <property type="molecule type" value="Genomic_DNA"/>
</dbReference>
<feature type="compositionally biased region" description="Gly residues" evidence="1">
    <location>
        <begin position="624"/>
        <end position="635"/>
    </location>
</feature>
<dbReference type="PROSITE" id="PS50004">
    <property type="entry name" value="C2"/>
    <property type="match status" value="1"/>
</dbReference>
<feature type="region of interest" description="Disordered" evidence="1">
    <location>
        <begin position="475"/>
        <end position="516"/>
    </location>
</feature>
<dbReference type="InterPro" id="IPR000008">
    <property type="entry name" value="C2_dom"/>
</dbReference>
<evidence type="ECO:0000256" key="1">
    <source>
        <dbReference type="SAM" id="MobiDB-lite"/>
    </source>
</evidence>
<protein>
    <recommendedName>
        <fullName evidence="2">C2 domain-containing protein</fullName>
    </recommendedName>
</protein>
<feature type="region of interest" description="Disordered" evidence="1">
    <location>
        <begin position="1"/>
        <end position="83"/>
    </location>
</feature>
<reference evidence="3" key="1">
    <citation type="journal article" date="2023" name="Mol. Phylogenet. Evol.">
        <title>Genome-scale phylogeny and comparative genomics of the fungal order Sordariales.</title>
        <authorList>
            <person name="Hensen N."/>
            <person name="Bonometti L."/>
            <person name="Westerberg I."/>
            <person name="Brannstrom I.O."/>
            <person name="Guillou S."/>
            <person name="Cros-Aarteil S."/>
            <person name="Calhoun S."/>
            <person name="Haridas S."/>
            <person name="Kuo A."/>
            <person name="Mondo S."/>
            <person name="Pangilinan J."/>
            <person name="Riley R."/>
            <person name="LaButti K."/>
            <person name="Andreopoulos B."/>
            <person name="Lipzen A."/>
            <person name="Chen C."/>
            <person name="Yan M."/>
            <person name="Daum C."/>
            <person name="Ng V."/>
            <person name="Clum A."/>
            <person name="Steindorff A."/>
            <person name="Ohm R.A."/>
            <person name="Martin F."/>
            <person name="Silar P."/>
            <person name="Natvig D.O."/>
            <person name="Lalanne C."/>
            <person name="Gautier V."/>
            <person name="Ament-Velasquez S.L."/>
            <person name="Kruys A."/>
            <person name="Hutchinson M.I."/>
            <person name="Powell A.J."/>
            <person name="Barry K."/>
            <person name="Miller A.N."/>
            <person name="Grigoriev I.V."/>
            <person name="Debuchy R."/>
            <person name="Gladieux P."/>
            <person name="Hiltunen Thoren M."/>
            <person name="Johannesson H."/>
        </authorList>
    </citation>
    <scope>NUCLEOTIDE SEQUENCE</scope>
    <source>
        <strain evidence="3">CBS 118394</strain>
    </source>
</reference>
<dbReference type="GO" id="GO:0010628">
    <property type="term" value="P:positive regulation of gene expression"/>
    <property type="evidence" value="ECO:0007669"/>
    <property type="project" value="TreeGrafter"/>
</dbReference>
<name>A0AAE0IC35_9PEZI</name>
<evidence type="ECO:0000259" key="2">
    <source>
        <dbReference type="PROSITE" id="PS50004"/>
    </source>
</evidence>
<gene>
    <name evidence="3" type="ORF">B0H66DRAFT_473069</name>
</gene>
<dbReference type="PANTHER" id="PTHR47800">
    <property type="entry name" value="C2 DOMAIN-CONTAINING PROTEIN"/>
    <property type="match status" value="1"/>
</dbReference>
<comment type="caution">
    <text evidence="3">The sequence shown here is derived from an EMBL/GenBank/DDBJ whole genome shotgun (WGS) entry which is preliminary data.</text>
</comment>
<reference evidence="3" key="2">
    <citation type="submission" date="2023-06" db="EMBL/GenBank/DDBJ databases">
        <authorList>
            <consortium name="Lawrence Berkeley National Laboratory"/>
            <person name="Haridas S."/>
            <person name="Hensen N."/>
            <person name="Bonometti L."/>
            <person name="Westerberg I."/>
            <person name="Brannstrom I.O."/>
            <person name="Guillou S."/>
            <person name="Cros-Aarteil S."/>
            <person name="Calhoun S."/>
            <person name="Kuo A."/>
            <person name="Mondo S."/>
            <person name="Pangilinan J."/>
            <person name="Riley R."/>
            <person name="Labutti K."/>
            <person name="Andreopoulos B."/>
            <person name="Lipzen A."/>
            <person name="Chen C."/>
            <person name="Yanf M."/>
            <person name="Daum C."/>
            <person name="Ng V."/>
            <person name="Clum A."/>
            <person name="Steindorff A."/>
            <person name="Ohm R."/>
            <person name="Martin F."/>
            <person name="Silar P."/>
            <person name="Natvig D."/>
            <person name="Lalanne C."/>
            <person name="Gautier V."/>
            <person name="Ament-Velasquez S.L."/>
            <person name="Kruys A."/>
            <person name="Hutchinson M.I."/>
            <person name="Powell A.J."/>
            <person name="Barry K."/>
            <person name="Miller A.N."/>
            <person name="Grigoriev I.V."/>
            <person name="Debuchy R."/>
            <person name="Gladieux P."/>
            <person name="Thoren M.H."/>
            <person name="Johannesson H."/>
        </authorList>
    </citation>
    <scope>NUCLEOTIDE SEQUENCE</scope>
    <source>
        <strain evidence="3">CBS 118394</strain>
    </source>
</reference>